<comment type="caution">
    <text evidence="1">The sequence shown here is derived from an EMBL/GenBank/DDBJ whole genome shotgun (WGS) entry which is preliminary data.</text>
</comment>
<organism evidence="1 2">
    <name type="scientific">Corchorus olitorius</name>
    <dbReference type="NCBI Taxonomy" id="93759"/>
    <lineage>
        <taxon>Eukaryota</taxon>
        <taxon>Viridiplantae</taxon>
        <taxon>Streptophyta</taxon>
        <taxon>Embryophyta</taxon>
        <taxon>Tracheophyta</taxon>
        <taxon>Spermatophyta</taxon>
        <taxon>Magnoliopsida</taxon>
        <taxon>eudicotyledons</taxon>
        <taxon>Gunneridae</taxon>
        <taxon>Pentapetalae</taxon>
        <taxon>rosids</taxon>
        <taxon>malvids</taxon>
        <taxon>Malvales</taxon>
        <taxon>Malvaceae</taxon>
        <taxon>Grewioideae</taxon>
        <taxon>Apeibeae</taxon>
        <taxon>Corchorus</taxon>
    </lineage>
</organism>
<evidence type="ECO:0000313" key="2">
    <source>
        <dbReference type="Proteomes" id="UP000187203"/>
    </source>
</evidence>
<sequence length="55" mass="6878">MAKNINYTYISLETQFINSRLYMSFRLYQFKTMMNWVYNGLHQTIYRLVEYYTSK</sequence>
<protein>
    <submittedName>
        <fullName evidence="1">Uncharacterized protein</fullName>
    </submittedName>
</protein>
<evidence type="ECO:0000313" key="1">
    <source>
        <dbReference type="EMBL" id="OMO95501.1"/>
    </source>
</evidence>
<proteinExistence type="predicted"/>
<gene>
    <name evidence="1" type="ORF">COLO4_15851</name>
</gene>
<reference evidence="2" key="1">
    <citation type="submission" date="2013-09" db="EMBL/GenBank/DDBJ databases">
        <title>Corchorus olitorius genome sequencing.</title>
        <authorList>
            <person name="Alam M."/>
            <person name="Haque M.S."/>
            <person name="Islam M.S."/>
            <person name="Emdad E.M."/>
            <person name="Islam M.M."/>
            <person name="Ahmed B."/>
            <person name="Halim A."/>
            <person name="Hossen Q.M.M."/>
            <person name="Hossain M.Z."/>
            <person name="Ahmed R."/>
            <person name="Khan M.M."/>
            <person name="Islam R."/>
            <person name="Rashid M.M."/>
            <person name="Khan S.A."/>
            <person name="Rahman M.S."/>
            <person name="Alam M."/>
            <person name="Yahiya A.S."/>
            <person name="Khan M.S."/>
            <person name="Azam M.S."/>
            <person name="Haque T."/>
            <person name="Lashkar M.Z.H."/>
            <person name="Akhand A.I."/>
            <person name="Morshed G."/>
            <person name="Roy S."/>
            <person name="Uddin K.S."/>
            <person name="Rabeya T."/>
            <person name="Hossain A.S."/>
            <person name="Chowdhury A."/>
            <person name="Snigdha A.R."/>
            <person name="Mortoza M.S."/>
            <person name="Matin S.A."/>
            <person name="Hoque S.M.E."/>
            <person name="Islam M.K."/>
            <person name="Roy D.K."/>
            <person name="Haider R."/>
            <person name="Moosa M.M."/>
            <person name="Elias S.M."/>
            <person name="Hasan A.M."/>
            <person name="Jahan S."/>
            <person name="Shafiuddin M."/>
            <person name="Mahmood N."/>
            <person name="Shommy N.S."/>
        </authorList>
    </citation>
    <scope>NUCLEOTIDE SEQUENCE [LARGE SCALE GENOMIC DNA]</scope>
    <source>
        <strain evidence="2">cv. O-4</strain>
    </source>
</reference>
<dbReference type="EMBL" id="AWUE01015830">
    <property type="protein sequence ID" value="OMO95501.1"/>
    <property type="molecule type" value="Genomic_DNA"/>
</dbReference>
<dbReference type="Proteomes" id="UP000187203">
    <property type="component" value="Unassembled WGS sequence"/>
</dbReference>
<keyword evidence="2" id="KW-1185">Reference proteome</keyword>
<dbReference type="AlphaFoldDB" id="A0A1R3JL01"/>
<accession>A0A1R3JL01</accession>
<name>A0A1R3JL01_9ROSI</name>